<sequence length="503" mass="56273">MKKSKAKGRILLALILALCLLAAGCGQPSGSSGASKGAEPGETSGSGELEPYDLTWYVLGPAQQRDNQRIEQEINKYLKDKLNVTVKMNMLDWASYDQKLKAAIAASEPFDICFTGVGMVDYVLNSKNGAFMEMDGYLENEMKGAAEAVGEDFLNAARVNGHIYALPCNKEKAVSYGFVYNKTLADEYGIDMSDIKTYSDIEPKLQQFMEHNEELTPLFNDNSQNLPFVSIMEMGANPQEKIGMILPDGTVVNQYESEEYKAAYQQMRDFYNKGYLRKDVATMKDGQSQKSNGQFFTFPVNLKPCYADELNILAQGKGFTLAQVDVTDIYLTNALGSMQAISRTSKNPQRAAMFLELVNTDKYLNNLINFGVEGVDYEKVSDNVIKLIPDSGYAPNMQWMYGNQFLNFLNETEAPDKWEQFEAFNAKAKQLPDFGFIFDETPVQTEVAATLNIVKEYNNVLKVGAVDPEKTLPEFLNKLREAGSETIVAEMQKQFDEFKKGQE</sequence>
<dbReference type="Pfam" id="PF12010">
    <property type="entry name" value="DUF3502"/>
    <property type="match status" value="1"/>
</dbReference>
<dbReference type="InterPro" id="IPR022627">
    <property type="entry name" value="DUF3502"/>
</dbReference>
<evidence type="ECO:0000313" key="4">
    <source>
        <dbReference type="EMBL" id="MCQ4838312.1"/>
    </source>
</evidence>
<feature type="signal peptide" evidence="2">
    <location>
        <begin position="1"/>
        <end position="22"/>
    </location>
</feature>
<dbReference type="InterPro" id="IPR050490">
    <property type="entry name" value="Bact_solute-bd_prot1"/>
</dbReference>
<dbReference type="Proteomes" id="UP001524473">
    <property type="component" value="Unassembled WGS sequence"/>
</dbReference>
<evidence type="ECO:0000256" key="2">
    <source>
        <dbReference type="SAM" id="SignalP"/>
    </source>
</evidence>
<organism evidence="4 5">
    <name type="scientific">Neglectibacter timonensis</name>
    <dbReference type="NCBI Taxonomy" id="1776382"/>
    <lineage>
        <taxon>Bacteria</taxon>
        <taxon>Bacillati</taxon>
        <taxon>Bacillota</taxon>
        <taxon>Clostridia</taxon>
        <taxon>Eubacteriales</taxon>
        <taxon>Oscillospiraceae</taxon>
        <taxon>Neglectibacter</taxon>
    </lineage>
</organism>
<name>A0ABT1RUG3_9FIRM</name>
<keyword evidence="2" id="KW-0732">Signal</keyword>
<evidence type="ECO:0000256" key="1">
    <source>
        <dbReference type="SAM" id="MobiDB-lite"/>
    </source>
</evidence>
<dbReference type="PROSITE" id="PS51257">
    <property type="entry name" value="PROKAR_LIPOPROTEIN"/>
    <property type="match status" value="1"/>
</dbReference>
<feature type="domain" description="DUF3502" evidence="3">
    <location>
        <begin position="434"/>
        <end position="500"/>
    </location>
</feature>
<protein>
    <submittedName>
        <fullName evidence="4">ABC transporter substrate-binding protein</fullName>
    </submittedName>
</protein>
<dbReference type="Pfam" id="PF01547">
    <property type="entry name" value="SBP_bac_1"/>
    <property type="match status" value="1"/>
</dbReference>
<gene>
    <name evidence="4" type="ORF">NE695_00105</name>
</gene>
<comment type="caution">
    <text evidence="4">The sequence shown here is derived from an EMBL/GenBank/DDBJ whole genome shotgun (WGS) entry which is preliminary data.</text>
</comment>
<feature type="region of interest" description="Disordered" evidence="1">
    <location>
        <begin position="30"/>
        <end position="49"/>
    </location>
</feature>
<dbReference type="SUPFAM" id="SSF53850">
    <property type="entry name" value="Periplasmic binding protein-like II"/>
    <property type="match status" value="1"/>
</dbReference>
<keyword evidence="5" id="KW-1185">Reference proteome</keyword>
<accession>A0ABT1RUG3</accession>
<dbReference type="GeneID" id="90532399"/>
<feature type="chain" id="PRO_5046231605" evidence="2">
    <location>
        <begin position="23"/>
        <end position="503"/>
    </location>
</feature>
<evidence type="ECO:0000313" key="5">
    <source>
        <dbReference type="Proteomes" id="UP001524473"/>
    </source>
</evidence>
<dbReference type="RefSeq" id="WP_147578552.1">
    <property type="nucleotide sequence ID" value="NZ_CABKVV010000013.1"/>
</dbReference>
<dbReference type="EMBL" id="JANFZH010000001">
    <property type="protein sequence ID" value="MCQ4838312.1"/>
    <property type="molecule type" value="Genomic_DNA"/>
</dbReference>
<reference evidence="4 5" key="1">
    <citation type="submission" date="2022-06" db="EMBL/GenBank/DDBJ databases">
        <title>Isolation of gut microbiota from human fecal samples.</title>
        <authorList>
            <person name="Pamer E.G."/>
            <person name="Barat B."/>
            <person name="Waligurski E."/>
            <person name="Medina S."/>
            <person name="Paddock L."/>
            <person name="Mostad J."/>
        </authorList>
    </citation>
    <scope>NUCLEOTIDE SEQUENCE [LARGE SCALE GENOMIC DNA]</scope>
    <source>
        <strain evidence="4 5">DFI.9.73</strain>
    </source>
</reference>
<dbReference type="Gene3D" id="3.40.190.10">
    <property type="entry name" value="Periplasmic binding protein-like II"/>
    <property type="match status" value="1"/>
</dbReference>
<dbReference type="PANTHER" id="PTHR43649">
    <property type="entry name" value="ARABINOSE-BINDING PROTEIN-RELATED"/>
    <property type="match status" value="1"/>
</dbReference>
<evidence type="ECO:0000259" key="3">
    <source>
        <dbReference type="Pfam" id="PF12010"/>
    </source>
</evidence>
<proteinExistence type="predicted"/>
<dbReference type="PANTHER" id="PTHR43649:SF17">
    <property type="entry name" value="ABC TRANSPORTER SOLUTE BINDING PROTEIN-SUGAR TRANSPORT"/>
    <property type="match status" value="1"/>
</dbReference>
<dbReference type="InterPro" id="IPR006059">
    <property type="entry name" value="SBP"/>
</dbReference>